<dbReference type="PANTHER" id="PTHR30435:SF18">
    <property type="entry name" value="FLAGELLAR BASAL-BODY ROD PROTEIN FLGF"/>
    <property type="match status" value="1"/>
</dbReference>
<dbReference type="PANTHER" id="PTHR30435">
    <property type="entry name" value="FLAGELLAR PROTEIN"/>
    <property type="match status" value="1"/>
</dbReference>
<name>A0A7Y3TZU5_9GAMM</name>
<keyword evidence="3 6" id="KW-0975">Bacterial flagellum</keyword>
<gene>
    <name evidence="10" type="ORF">HLB35_15050</name>
</gene>
<dbReference type="NCBIfam" id="TIGR03506">
    <property type="entry name" value="FlgEFG_subfam"/>
    <property type="match status" value="1"/>
</dbReference>
<feature type="domain" description="Flagellar basal-body/hook protein C-terminal" evidence="8">
    <location>
        <begin position="203"/>
        <end position="246"/>
    </location>
</feature>
<dbReference type="InterPro" id="IPR001444">
    <property type="entry name" value="Flag_bb_rod_N"/>
</dbReference>
<dbReference type="NCBIfam" id="NF009280">
    <property type="entry name" value="PRK12640.1"/>
    <property type="match status" value="1"/>
</dbReference>
<feature type="domain" description="Flagellar hook protein FlgE/F/G-like D1" evidence="9">
    <location>
        <begin position="82"/>
        <end position="146"/>
    </location>
</feature>
<evidence type="ECO:0000259" key="8">
    <source>
        <dbReference type="Pfam" id="PF06429"/>
    </source>
</evidence>
<evidence type="ECO:0000256" key="1">
    <source>
        <dbReference type="ARBA" id="ARBA00004117"/>
    </source>
</evidence>
<dbReference type="InterPro" id="IPR010930">
    <property type="entry name" value="Flg_bb/hook_C_dom"/>
</dbReference>
<dbReference type="RefSeq" id="WP_171703202.1">
    <property type="nucleotide sequence ID" value="NZ_JABFHI010000008.1"/>
</dbReference>
<dbReference type="Pfam" id="PF00460">
    <property type="entry name" value="Flg_bb_rod"/>
    <property type="match status" value="1"/>
</dbReference>
<comment type="similarity">
    <text evidence="2 6">Belongs to the flagella basal body rod proteins family.</text>
</comment>
<evidence type="ECO:0000259" key="9">
    <source>
        <dbReference type="Pfam" id="PF22692"/>
    </source>
</evidence>
<comment type="subunit">
    <text evidence="4 6">The basal body constitutes a major portion of the flagellar organelle and consists of five rings (E,L,P,S, and M) mounted on a central rod. The rod consists of about 26 subunits of FlgG in the distal portion, and FlgB, FlgC and FlgF are thought to build up the proximal portion of the rod with about 6 subunits each.</text>
</comment>
<evidence type="ECO:0000313" key="10">
    <source>
        <dbReference type="EMBL" id="NOG32740.1"/>
    </source>
</evidence>
<evidence type="ECO:0000259" key="7">
    <source>
        <dbReference type="Pfam" id="PF00460"/>
    </source>
</evidence>
<reference evidence="10 11" key="2">
    <citation type="submission" date="2020-06" db="EMBL/GenBank/DDBJ databases">
        <title>Halomonas songnenensis sp. nov., a moderately halophilic bacterium isolated from saline and alkaline soils.</title>
        <authorList>
            <person name="Jiang J."/>
            <person name="Pan Y."/>
        </authorList>
    </citation>
    <scope>NUCLEOTIDE SEQUENCE [LARGE SCALE GENOMIC DNA]</scope>
    <source>
        <strain evidence="10 11">TBZ9</strain>
    </source>
</reference>
<proteinExistence type="inferred from homology"/>
<dbReference type="EMBL" id="JABFHI010000008">
    <property type="protein sequence ID" value="NOG32740.1"/>
    <property type="molecule type" value="Genomic_DNA"/>
</dbReference>
<evidence type="ECO:0000256" key="5">
    <source>
        <dbReference type="ARBA" id="ARBA00040228"/>
    </source>
</evidence>
<dbReference type="AlphaFoldDB" id="A0A7Y3TZU5"/>
<protein>
    <recommendedName>
        <fullName evidence="5 6">Flagellar basal-body rod protein FlgF</fullName>
    </recommendedName>
</protein>
<evidence type="ECO:0000313" key="11">
    <source>
        <dbReference type="Proteomes" id="UP000588806"/>
    </source>
</evidence>
<comment type="subcellular location">
    <subcellularLocation>
        <location evidence="1 6">Bacterial flagellum basal body</location>
    </subcellularLocation>
</comment>
<dbReference type="InterPro" id="IPR037925">
    <property type="entry name" value="FlgE/F/G-like"/>
</dbReference>
<keyword evidence="10" id="KW-0282">Flagellum</keyword>
<dbReference type="Pfam" id="PF06429">
    <property type="entry name" value="Flg_bbr_C"/>
    <property type="match status" value="1"/>
</dbReference>
<comment type="caution">
    <text evidence="10">The sequence shown here is derived from an EMBL/GenBank/DDBJ whole genome shotgun (WGS) entry which is preliminary data.</text>
</comment>
<reference evidence="10 11" key="1">
    <citation type="submission" date="2020-05" db="EMBL/GenBank/DDBJ databases">
        <authorList>
            <person name="Ruan W."/>
            <person name="Jeon C.O."/>
            <person name="Chun B.H."/>
        </authorList>
    </citation>
    <scope>NUCLEOTIDE SEQUENCE [LARGE SCALE GENOMIC DNA]</scope>
    <source>
        <strain evidence="10 11">TBZ9</strain>
    </source>
</reference>
<dbReference type="Proteomes" id="UP000588806">
    <property type="component" value="Unassembled WGS sequence"/>
</dbReference>
<accession>A0A7Y3TZU5</accession>
<evidence type="ECO:0000256" key="3">
    <source>
        <dbReference type="ARBA" id="ARBA00023143"/>
    </source>
</evidence>
<keyword evidence="10" id="KW-0966">Cell projection</keyword>
<dbReference type="GO" id="GO:0071978">
    <property type="term" value="P:bacterial-type flagellum-dependent swarming motility"/>
    <property type="evidence" value="ECO:0007669"/>
    <property type="project" value="TreeGrafter"/>
</dbReference>
<dbReference type="GO" id="GO:0030694">
    <property type="term" value="C:bacterial-type flagellum basal body, rod"/>
    <property type="evidence" value="ECO:0007669"/>
    <property type="project" value="UniProtKB-UniRule"/>
</dbReference>
<organism evidence="10 11">
    <name type="scientific">Vreelandella azerica</name>
    <dbReference type="NCBI Taxonomy" id="2732867"/>
    <lineage>
        <taxon>Bacteria</taxon>
        <taxon>Pseudomonadati</taxon>
        <taxon>Pseudomonadota</taxon>
        <taxon>Gammaproteobacteria</taxon>
        <taxon>Oceanospirillales</taxon>
        <taxon>Halomonadaceae</taxon>
        <taxon>Vreelandella</taxon>
    </lineage>
</organism>
<dbReference type="Pfam" id="PF22692">
    <property type="entry name" value="LlgE_F_G_D1"/>
    <property type="match status" value="1"/>
</dbReference>
<evidence type="ECO:0000256" key="6">
    <source>
        <dbReference type="RuleBase" id="RU362116"/>
    </source>
</evidence>
<evidence type="ECO:0000256" key="2">
    <source>
        <dbReference type="ARBA" id="ARBA00009677"/>
    </source>
</evidence>
<keyword evidence="10" id="KW-0969">Cilium</keyword>
<evidence type="ECO:0000256" key="4">
    <source>
        <dbReference type="ARBA" id="ARBA00038560"/>
    </source>
</evidence>
<feature type="domain" description="Flagellar basal body rod protein N-terminal" evidence="7">
    <location>
        <begin position="5"/>
        <end position="35"/>
    </location>
</feature>
<keyword evidence="11" id="KW-1185">Reference proteome</keyword>
<dbReference type="SUPFAM" id="SSF117143">
    <property type="entry name" value="Flagellar hook protein flgE"/>
    <property type="match status" value="1"/>
</dbReference>
<sequence>MDRMLYTAMSGAKHSMDQQSVVSNNLANVTTTGFRAQFDAVRSVPIQGEARLDSRTHAVTTTPGSDFSQGPLEQTGRALDVAMQGDAWLAVQAEDGSETYTRRGDLQIDADGIVLNLGRPVVGDGGPINVPQGAEIFVGADGTLSAIPEGEGPEALVDVGRLKLVTPQEGELTRGEDGLFRAPENEEGEPGVLAADDNARLVSGFLEGSNVSAVDAMVSMIDVARRYDLQMKVISTADENAQRANGILSIQG</sequence>
<dbReference type="InterPro" id="IPR020013">
    <property type="entry name" value="Flagellar_FlgE/F/G"/>
</dbReference>
<dbReference type="InterPro" id="IPR053967">
    <property type="entry name" value="LlgE_F_G-like_D1"/>
</dbReference>